<evidence type="ECO:0000313" key="2">
    <source>
        <dbReference type="Proteomes" id="UP001576774"/>
    </source>
</evidence>
<evidence type="ECO:0000313" key="1">
    <source>
        <dbReference type="EMBL" id="MFB2881131.1"/>
    </source>
</evidence>
<reference evidence="1 2" key="1">
    <citation type="submission" date="2024-09" db="EMBL/GenBank/DDBJ databases">
        <title>Floridaenema gen nov. (Aerosakkonemataceae, Aerosakkonematales ord. nov., Cyanobacteria) from benthic tropical and subtropical fresh waters, with the description of four new species.</title>
        <authorList>
            <person name="Moretto J.A."/>
            <person name="Berthold D.E."/>
            <person name="Lefler F.W."/>
            <person name="Huang I.-S."/>
            <person name="Laughinghouse H. IV."/>
        </authorList>
    </citation>
    <scope>NUCLEOTIDE SEQUENCE [LARGE SCALE GENOMIC DNA]</scope>
    <source>
        <strain evidence="1 2">BLCC-F46</strain>
    </source>
</reference>
<dbReference type="EMBL" id="JBHFNQ010000218">
    <property type="protein sequence ID" value="MFB2881131.1"/>
    <property type="molecule type" value="Genomic_DNA"/>
</dbReference>
<organism evidence="1 2">
    <name type="scientific">Floridaenema aerugineum BLCC-F46</name>
    <dbReference type="NCBI Taxonomy" id="3153654"/>
    <lineage>
        <taxon>Bacteria</taxon>
        <taxon>Bacillati</taxon>
        <taxon>Cyanobacteriota</taxon>
        <taxon>Cyanophyceae</taxon>
        <taxon>Oscillatoriophycideae</taxon>
        <taxon>Aerosakkonematales</taxon>
        <taxon>Aerosakkonemataceae</taxon>
        <taxon>Floridanema</taxon>
        <taxon>Floridanema aerugineum</taxon>
    </lineage>
</organism>
<dbReference type="RefSeq" id="WP_413274117.1">
    <property type="nucleotide sequence ID" value="NZ_JBHFNQ010000218.1"/>
</dbReference>
<comment type="caution">
    <text evidence="1">The sequence shown here is derived from an EMBL/GenBank/DDBJ whole genome shotgun (WGS) entry which is preliminary data.</text>
</comment>
<protein>
    <submittedName>
        <fullName evidence="1">Uncharacterized protein</fullName>
    </submittedName>
</protein>
<sequence length="80" mass="8119">MLDNFHHDHFDFAIDGNTVHGPHLPHESVVILTAAKTGSAIGTAIGGPAGGAVGGLLFFAIAATTVAEHATSHNSHSLPD</sequence>
<keyword evidence="2" id="KW-1185">Reference proteome</keyword>
<proteinExistence type="predicted"/>
<dbReference type="Proteomes" id="UP001576774">
    <property type="component" value="Unassembled WGS sequence"/>
</dbReference>
<gene>
    <name evidence="1" type="ORF">ACE1CC_30135</name>
</gene>
<name>A0ABV4XEA1_9CYAN</name>
<accession>A0ABV4XEA1</accession>